<organism evidence="2 3">
    <name type="scientific">Trifolium medium</name>
    <dbReference type="NCBI Taxonomy" id="97028"/>
    <lineage>
        <taxon>Eukaryota</taxon>
        <taxon>Viridiplantae</taxon>
        <taxon>Streptophyta</taxon>
        <taxon>Embryophyta</taxon>
        <taxon>Tracheophyta</taxon>
        <taxon>Spermatophyta</taxon>
        <taxon>Magnoliopsida</taxon>
        <taxon>eudicotyledons</taxon>
        <taxon>Gunneridae</taxon>
        <taxon>Pentapetalae</taxon>
        <taxon>rosids</taxon>
        <taxon>fabids</taxon>
        <taxon>Fabales</taxon>
        <taxon>Fabaceae</taxon>
        <taxon>Papilionoideae</taxon>
        <taxon>50 kb inversion clade</taxon>
        <taxon>NPAAA clade</taxon>
        <taxon>Hologalegina</taxon>
        <taxon>IRL clade</taxon>
        <taxon>Trifolieae</taxon>
        <taxon>Trifolium</taxon>
    </lineage>
</organism>
<keyword evidence="3" id="KW-1185">Reference proteome</keyword>
<evidence type="ECO:0000313" key="2">
    <source>
        <dbReference type="EMBL" id="MCH83678.1"/>
    </source>
</evidence>
<evidence type="ECO:0000256" key="1">
    <source>
        <dbReference type="SAM" id="MobiDB-lite"/>
    </source>
</evidence>
<comment type="caution">
    <text evidence="2">The sequence shown here is derived from an EMBL/GenBank/DDBJ whole genome shotgun (WGS) entry which is preliminary data.</text>
</comment>
<name>A0A392MA51_9FABA</name>
<dbReference type="EMBL" id="LXQA010005581">
    <property type="protein sequence ID" value="MCH83678.1"/>
    <property type="molecule type" value="Genomic_DNA"/>
</dbReference>
<feature type="compositionally biased region" description="Basic and acidic residues" evidence="1">
    <location>
        <begin position="90"/>
        <end position="100"/>
    </location>
</feature>
<gene>
    <name evidence="2" type="ORF">A2U01_0004504</name>
</gene>
<proteinExistence type="predicted"/>
<dbReference type="Proteomes" id="UP000265520">
    <property type="component" value="Unassembled WGS sequence"/>
</dbReference>
<reference evidence="2 3" key="1">
    <citation type="journal article" date="2018" name="Front. Plant Sci.">
        <title>Red Clover (Trifolium pratense) and Zigzag Clover (T. medium) - A Picture of Genomic Similarities and Differences.</title>
        <authorList>
            <person name="Dluhosova J."/>
            <person name="Istvanek J."/>
            <person name="Nedelnik J."/>
            <person name="Repkova J."/>
        </authorList>
    </citation>
    <scope>NUCLEOTIDE SEQUENCE [LARGE SCALE GENOMIC DNA]</scope>
    <source>
        <strain evidence="3">cv. 10/8</strain>
        <tissue evidence="2">Leaf</tissue>
    </source>
</reference>
<accession>A0A392MA51</accession>
<protein>
    <submittedName>
        <fullName evidence="2">Uncharacterized protein</fullName>
    </submittedName>
</protein>
<feature type="non-terminal residue" evidence="2">
    <location>
        <position position="1"/>
    </location>
</feature>
<evidence type="ECO:0000313" key="3">
    <source>
        <dbReference type="Proteomes" id="UP000265520"/>
    </source>
</evidence>
<sequence length="100" mass="11274">QQQLYPTWQPWGWAPPPWAMPPCPYPTSQWTRPTGPPKQLSILVQRPRAYAATTSSQTPTDIEAAMHTMSLHTPDNQWYMDTGATSHTIASRDGDPSHEM</sequence>
<feature type="region of interest" description="Disordered" evidence="1">
    <location>
        <begin position="77"/>
        <end position="100"/>
    </location>
</feature>
<dbReference type="AlphaFoldDB" id="A0A392MA51"/>